<name>A0ABY8WKJ7_9ACTN</name>
<dbReference type="EMBL" id="CP126980">
    <property type="protein sequence ID" value="WIM97623.1"/>
    <property type="molecule type" value="Genomic_DNA"/>
</dbReference>
<evidence type="ECO:0000256" key="1">
    <source>
        <dbReference type="SAM" id="MobiDB-lite"/>
    </source>
</evidence>
<keyword evidence="4" id="KW-1185">Reference proteome</keyword>
<feature type="transmembrane region" description="Helical" evidence="2">
    <location>
        <begin position="169"/>
        <end position="190"/>
    </location>
</feature>
<feature type="compositionally biased region" description="Basic and acidic residues" evidence="1">
    <location>
        <begin position="103"/>
        <end position="112"/>
    </location>
</feature>
<organism evidence="3 4">
    <name type="scientific">Actinoplanes oblitus</name>
    <dbReference type="NCBI Taxonomy" id="3040509"/>
    <lineage>
        <taxon>Bacteria</taxon>
        <taxon>Bacillati</taxon>
        <taxon>Actinomycetota</taxon>
        <taxon>Actinomycetes</taxon>
        <taxon>Micromonosporales</taxon>
        <taxon>Micromonosporaceae</taxon>
        <taxon>Actinoplanes</taxon>
    </lineage>
</organism>
<feature type="transmembrane region" description="Helical" evidence="2">
    <location>
        <begin position="211"/>
        <end position="228"/>
    </location>
</feature>
<evidence type="ECO:0000313" key="3">
    <source>
        <dbReference type="EMBL" id="WIM97623.1"/>
    </source>
</evidence>
<gene>
    <name evidence="3" type="ORF">ACTOB_001163</name>
</gene>
<keyword evidence="2" id="KW-1133">Transmembrane helix</keyword>
<dbReference type="GO" id="GO:0000428">
    <property type="term" value="C:DNA-directed RNA polymerase complex"/>
    <property type="evidence" value="ECO:0007669"/>
    <property type="project" value="UniProtKB-KW"/>
</dbReference>
<proteinExistence type="predicted"/>
<dbReference type="RefSeq" id="WP_284919021.1">
    <property type="nucleotide sequence ID" value="NZ_CP126980.1"/>
</dbReference>
<evidence type="ECO:0000256" key="2">
    <source>
        <dbReference type="SAM" id="Phobius"/>
    </source>
</evidence>
<feature type="compositionally biased region" description="Pro residues" evidence="1">
    <location>
        <begin position="82"/>
        <end position="92"/>
    </location>
</feature>
<feature type="transmembrane region" description="Helical" evidence="2">
    <location>
        <begin position="146"/>
        <end position="163"/>
    </location>
</feature>
<dbReference type="Proteomes" id="UP001240150">
    <property type="component" value="Chromosome"/>
</dbReference>
<keyword evidence="2" id="KW-0472">Membrane</keyword>
<reference evidence="3 4" key="1">
    <citation type="submission" date="2023-06" db="EMBL/GenBank/DDBJ databases">
        <authorList>
            <person name="Yushchuk O."/>
            <person name="Binda E."/>
            <person name="Ruckert-Reed C."/>
            <person name="Fedorenko V."/>
            <person name="Kalinowski J."/>
            <person name="Marinelli F."/>
        </authorList>
    </citation>
    <scope>NUCLEOTIDE SEQUENCE [LARGE SCALE GENOMIC DNA]</scope>
    <source>
        <strain evidence="3 4">NRRL 3884</strain>
    </source>
</reference>
<accession>A0ABY8WKJ7</accession>
<keyword evidence="2" id="KW-0812">Transmembrane</keyword>
<feature type="compositionally biased region" description="Basic and acidic residues" evidence="1">
    <location>
        <begin position="45"/>
        <end position="63"/>
    </location>
</feature>
<feature type="region of interest" description="Disordered" evidence="1">
    <location>
        <begin position="1"/>
        <end position="125"/>
    </location>
</feature>
<keyword evidence="3" id="KW-0804">Transcription</keyword>
<protein>
    <submittedName>
        <fullName evidence="3">DNA-directed RNA polymerase II</fullName>
    </submittedName>
</protein>
<evidence type="ECO:0000313" key="4">
    <source>
        <dbReference type="Proteomes" id="UP001240150"/>
    </source>
</evidence>
<keyword evidence="3" id="KW-0240">DNA-directed RNA polymerase</keyword>
<sequence length="245" mass="26687">MPEQPQWSERTLDMPPQDPWAEPPTVTAPAGPPGDDPTRVQHAPAGDDRTRVQHAPAGDDRTRVQSGPAGSDRTRVQSGPAPATPPAAPPSPFSRGRAVVTPREQRRDEFTAVHEPTGTGWPGAGMPREQHSLGWHLRQLRRGGEWSTAAVLFAFVCWGIWALSDGGSLATPVVVFIITLLVGVGVFFLARLVGRVVLERYLHRPRHTARGAHMVAGLYLAGVGITFLRQTAWVMDAVNWIKDLF</sequence>